<dbReference type="PANTHER" id="PTHR34473">
    <property type="entry name" value="UPF0699 TRANSMEMBRANE PROTEIN YDBS"/>
    <property type="match status" value="1"/>
</dbReference>
<dbReference type="EMBL" id="CP064955">
    <property type="protein sequence ID" value="QPK83620.1"/>
    <property type="molecule type" value="Genomic_DNA"/>
</dbReference>
<feature type="compositionally biased region" description="Basic and acidic residues" evidence="1">
    <location>
        <begin position="423"/>
        <end position="434"/>
    </location>
</feature>
<gene>
    <name evidence="4" type="ORF">G7Y29_02065</name>
</gene>
<name>A0A7T0KNT4_9CORY</name>
<evidence type="ECO:0000313" key="5">
    <source>
        <dbReference type="Proteomes" id="UP000594586"/>
    </source>
</evidence>
<keyword evidence="2" id="KW-0812">Transmembrane</keyword>
<dbReference type="AlphaFoldDB" id="A0A7T0KNT4"/>
<dbReference type="Pfam" id="PF03703">
    <property type="entry name" value="bPH_2"/>
    <property type="match status" value="3"/>
</dbReference>
<evidence type="ECO:0000256" key="2">
    <source>
        <dbReference type="SAM" id="Phobius"/>
    </source>
</evidence>
<dbReference type="InterPro" id="IPR014529">
    <property type="entry name" value="UCP026631"/>
</dbReference>
<dbReference type="Proteomes" id="UP000594586">
    <property type="component" value="Chromosome"/>
</dbReference>
<dbReference type="PIRSF" id="PIRSF026631">
    <property type="entry name" value="UCP026631"/>
    <property type="match status" value="1"/>
</dbReference>
<feature type="domain" description="YdbS-like PH" evidence="3">
    <location>
        <begin position="227"/>
        <end position="294"/>
    </location>
</feature>
<feature type="domain" description="YdbS-like PH" evidence="3">
    <location>
        <begin position="70"/>
        <end position="149"/>
    </location>
</feature>
<dbReference type="InterPro" id="IPR005182">
    <property type="entry name" value="YdbS-like_PH"/>
</dbReference>
<keyword evidence="5" id="KW-1185">Reference proteome</keyword>
<feature type="region of interest" description="Disordered" evidence="1">
    <location>
        <begin position="408"/>
        <end position="434"/>
    </location>
</feature>
<keyword evidence="2" id="KW-1133">Transmembrane helix</keyword>
<keyword evidence="2" id="KW-0472">Membrane</keyword>
<feature type="domain" description="YdbS-like PH" evidence="3">
    <location>
        <begin position="345"/>
        <end position="409"/>
    </location>
</feature>
<evidence type="ECO:0000313" key="4">
    <source>
        <dbReference type="EMBL" id="QPK83620.1"/>
    </source>
</evidence>
<feature type="transmembrane region" description="Helical" evidence="2">
    <location>
        <begin position="12"/>
        <end position="36"/>
    </location>
</feature>
<dbReference type="KEGG" id="cqn:G7Y29_02065"/>
<sequence>MTGRKVHRLTPILRVWATLLALATIALFNFAAPLYTWAREGGFGTDNLAWIAGGIIAALATVVGISQFWWSRMGFTLGPEEIGLHRGVVTTQVRTARYDRIQAVDVVEPLAARLFGLASVRVEAAGGANSAIEIGYLSRAEAEQVRAEILRAVGSLADPEVEDYLVAPIPIRRSLMGAALRLTTVGAAAWTAIPLVTDLTLAAAVPVLVGVLPSIWRMIDQSWRFNSTLGDGVVHLTYGLANRRRQAVPLDRIHAVQLSQPMLWRPRGWWEVKVTVAGYATTGNGAGTLRLLPVGSLDQALDVVAELCPAVPVSMGNIRSPRRARWVSPVDWKRQSAALVDGIAVVTSGAVSRRYTFVEVPHIQEVTYTQGPLQRRLGLAHVRLDLVPGPVRATVRDLDEQQARGLVDTLRARDLPPLPAGDRLGERDPENLSP</sequence>
<evidence type="ECO:0000259" key="3">
    <source>
        <dbReference type="Pfam" id="PF03703"/>
    </source>
</evidence>
<dbReference type="RefSeq" id="WP_165003649.1">
    <property type="nucleotide sequence ID" value="NZ_CP064955.1"/>
</dbReference>
<feature type="transmembrane region" description="Helical" evidence="2">
    <location>
        <begin position="48"/>
        <end position="70"/>
    </location>
</feature>
<proteinExistence type="predicted"/>
<reference evidence="4 5" key="1">
    <citation type="submission" date="2020-11" db="EMBL/GenBank/DDBJ databases">
        <title>Corynebacterium sp. MC1420.</title>
        <authorList>
            <person name="Zhou J."/>
        </authorList>
    </citation>
    <scope>NUCLEOTIDE SEQUENCE [LARGE SCALE GENOMIC DNA]</scope>
    <source>
        <strain evidence="4 5">MC1420</strain>
    </source>
</reference>
<accession>A0A7T0KNT4</accession>
<protein>
    <submittedName>
        <fullName evidence="4">PH domain-containing protein</fullName>
    </submittedName>
</protein>
<evidence type="ECO:0000256" key="1">
    <source>
        <dbReference type="SAM" id="MobiDB-lite"/>
    </source>
</evidence>
<organism evidence="4 5">
    <name type="scientific">Corynebacterium qintianiae</name>
    <dbReference type="NCBI Taxonomy" id="2709392"/>
    <lineage>
        <taxon>Bacteria</taxon>
        <taxon>Bacillati</taxon>
        <taxon>Actinomycetota</taxon>
        <taxon>Actinomycetes</taxon>
        <taxon>Mycobacteriales</taxon>
        <taxon>Corynebacteriaceae</taxon>
        <taxon>Corynebacterium</taxon>
    </lineage>
</organism>
<dbReference type="PANTHER" id="PTHR34473:SF2">
    <property type="entry name" value="UPF0699 TRANSMEMBRANE PROTEIN YDBT"/>
    <property type="match status" value="1"/>
</dbReference>